<dbReference type="AlphaFoldDB" id="A0A6J4MRP1"/>
<organism evidence="1">
    <name type="scientific">uncultured Gemmatimonadota bacterium</name>
    <dbReference type="NCBI Taxonomy" id="203437"/>
    <lineage>
        <taxon>Bacteria</taxon>
        <taxon>Pseudomonadati</taxon>
        <taxon>Gemmatimonadota</taxon>
        <taxon>environmental samples</taxon>
    </lineage>
</organism>
<gene>
    <name evidence="1" type="ORF">AVDCRST_MAG68-4939</name>
</gene>
<proteinExistence type="predicted"/>
<name>A0A6J4MRP1_9BACT</name>
<protein>
    <submittedName>
        <fullName evidence="1">Uncharacterized protein</fullName>
    </submittedName>
</protein>
<evidence type="ECO:0000313" key="1">
    <source>
        <dbReference type="EMBL" id="CAA9366883.1"/>
    </source>
</evidence>
<feature type="non-terminal residue" evidence="1">
    <location>
        <position position="1"/>
    </location>
</feature>
<reference evidence="1" key="1">
    <citation type="submission" date="2020-02" db="EMBL/GenBank/DDBJ databases">
        <authorList>
            <person name="Meier V. D."/>
        </authorList>
    </citation>
    <scope>NUCLEOTIDE SEQUENCE</scope>
    <source>
        <strain evidence="1">AVDCRST_MAG68</strain>
    </source>
</reference>
<accession>A0A6J4MRP1</accession>
<feature type="non-terminal residue" evidence="1">
    <location>
        <position position="101"/>
    </location>
</feature>
<dbReference type="EMBL" id="CADCTW010000223">
    <property type="protein sequence ID" value="CAA9366883.1"/>
    <property type="molecule type" value="Genomic_DNA"/>
</dbReference>
<sequence>ARSSAIRARHAPGPRCNPGAAAYDGAGDKVAGAAPCVNEPPASPCGGKLCATLHLFCAIAPNCYTRERWVGAAPRPPRSSSSARGVLWVEERPAPRRPCPL</sequence>